<evidence type="ECO:0000256" key="3">
    <source>
        <dbReference type="ARBA" id="ARBA00034247"/>
    </source>
</evidence>
<dbReference type="InterPro" id="IPR029787">
    <property type="entry name" value="Nucleotide_cyclase"/>
</dbReference>
<dbReference type="RefSeq" id="WP_005000933.1">
    <property type="nucleotide sequence ID" value="NZ_CP079898.1"/>
</dbReference>
<dbReference type="GO" id="GO:0052621">
    <property type="term" value="F:diguanylate cyclase activity"/>
    <property type="evidence" value="ECO:0007669"/>
    <property type="project" value="UniProtKB-EC"/>
</dbReference>
<organism evidence="6 7">
    <name type="scientific">Acinetobacter septicus</name>
    <dbReference type="NCBI Taxonomy" id="465797"/>
    <lineage>
        <taxon>Bacteria</taxon>
        <taxon>Pseudomonadati</taxon>
        <taxon>Pseudomonadota</taxon>
        <taxon>Gammaproteobacteria</taxon>
        <taxon>Moraxellales</taxon>
        <taxon>Moraxellaceae</taxon>
        <taxon>Acinetobacter</taxon>
    </lineage>
</organism>
<keyword evidence="4" id="KW-0812">Transmembrane</keyword>
<feature type="transmembrane region" description="Helical" evidence="4">
    <location>
        <begin position="325"/>
        <end position="346"/>
    </location>
</feature>
<gene>
    <name evidence="6" type="ORF">I6L31_11515</name>
</gene>
<evidence type="ECO:0000256" key="2">
    <source>
        <dbReference type="ARBA" id="ARBA00012528"/>
    </source>
</evidence>
<dbReference type="AlphaFoldDB" id="A0ABD7F1V4"/>
<comment type="cofactor">
    <cofactor evidence="1">
        <name>Mg(2+)</name>
        <dbReference type="ChEBI" id="CHEBI:18420"/>
    </cofactor>
</comment>
<evidence type="ECO:0000313" key="6">
    <source>
        <dbReference type="EMBL" id="QXZ22360.1"/>
    </source>
</evidence>
<keyword evidence="7" id="KW-1185">Reference proteome</keyword>
<comment type="catalytic activity">
    <reaction evidence="3">
        <text>2 GTP = 3',3'-c-di-GMP + 2 diphosphate</text>
        <dbReference type="Rhea" id="RHEA:24898"/>
        <dbReference type="ChEBI" id="CHEBI:33019"/>
        <dbReference type="ChEBI" id="CHEBI:37565"/>
        <dbReference type="ChEBI" id="CHEBI:58805"/>
        <dbReference type="EC" id="2.7.7.65"/>
    </reaction>
</comment>
<dbReference type="PROSITE" id="PS50887">
    <property type="entry name" value="GGDEF"/>
    <property type="match status" value="1"/>
</dbReference>
<dbReference type="CDD" id="cd01949">
    <property type="entry name" value="GGDEF"/>
    <property type="match status" value="1"/>
</dbReference>
<dbReference type="PANTHER" id="PTHR45138:SF9">
    <property type="entry name" value="DIGUANYLATE CYCLASE DGCM-RELATED"/>
    <property type="match status" value="1"/>
</dbReference>
<dbReference type="EMBL" id="CP079898">
    <property type="protein sequence ID" value="QXZ22360.1"/>
    <property type="molecule type" value="Genomic_DNA"/>
</dbReference>
<name>A0ABD7F1V4_9GAMM</name>
<dbReference type="SMART" id="SM00267">
    <property type="entry name" value="GGDEF"/>
    <property type="match status" value="1"/>
</dbReference>
<dbReference type="InterPro" id="IPR050469">
    <property type="entry name" value="Diguanylate_Cyclase"/>
</dbReference>
<evidence type="ECO:0000256" key="4">
    <source>
        <dbReference type="SAM" id="Phobius"/>
    </source>
</evidence>
<evidence type="ECO:0000313" key="7">
    <source>
        <dbReference type="Proteomes" id="UP000827069"/>
    </source>
</evidence>
<keyword evidence="4" id="KW-1133">Transmembrane helix</keyword>
<reference evidence="6 7" key="1">
    <citation type="submission" date="2021-07" db="EMBL/GenBank/DDBJ databases">
        <title>FDA dAtabase for Regulatory Grade micrObial Sequences (FDA-ARGOS): Supporting development and validation of Infectious Disease Dx tests.</title>
        <authorList>
            <person name="Sproer C."/>
            <person name="Gronow S."/>
            <person name="Severitt S."/>
            <person name="Schroder I."/>
            <person name="Tallon L."/>
            <person name="Sadzewicz L."/>
            <person name="Zhao X."/>
            <person name="Boylan J."/>
            <person name="Ott S."/>
            <person name="Bowen H."/>
            <person name="Vavikolanu K."/>
            <person name="Mehta A."/>
            <person name="Aluvathingal J."/>
            <person name="Nadendla S."/>
            <person name="Lowell S."/>
            <person name="Myers T."/>
            <person name="Yan Y."/>
        </authorList>
    </citation>
    <scope>NUCLEOTIDE SEQUENCE [LARGE SCALE GENOMIC DNA]</scope>
    <source>
        <strain evidence="6 7">FDAARGOS_1401</strain>
    </source>
</reference>
<accession>A0ABD7F1V4</accession>
<evidence type="ECO:0000259" key="5">
    <source>
        <dbReference type="PROSITE" id="PS50887"/>
    </source>
</evidence>
<dbReference type="NCBIfam" id="TIGR00254">
    <property type="entry name" value="GGDEF"/>
    <property type="match status" value="1"/>
</dbReference>
<proteinExistence type="predicted"/>
<sequence length="569" mass="64642">MPKLGFSSIRQRLFMFMTMIILSLLCICFPLMINSYQALQAAKQDLIGIQSLKLLVHTANQISRERAFANKLMSSPYANQASHRQALDLYREGVDQDIRENVILLRTLGQYQVADRLQQNMMRDLKIARDLVDDYAALPDISRTSVQYDHAVQAMFAAWDSYREILRAFVVQRNSVDSQLSDYITMILLLSDLRDQAGRVASNVIASVSFHEAIPDNNRARSLQTQYQALYLWNLIDTLQPQYAKTPEYEKLHEQVKHEFLDEGVALVGQLLDESRRHEAYSMTGTQLTERIVSKFTPVVDLQKYLLDISVEVAKKRKEKAERQFILTLLLSFLSVAVALFTMHYAQKRIIHPLIQAKEQILELSDGVADGNDRHENKKNEFALLFSAIKKLQRMLQQRDALEFQLRNIANTDALTGVSNRLALDDYLVILSQHPKTLSQLCLMIIDIDNFKGVNDEYGHIVGDQVIKLVAEILKASVRNSDLIVRYGGDEFLVLVEDISLEHALNLAEKIRFKLSKQAIETSDLKTPLYVSSSIGVAVGALSWLDLFQKADQALLRAKAKGKNVVEGI</sequence>
<dbReference type="PANTHER" id="PTHR45138">
    <property type="entry name" value="REGULATORY COMPONENTS OF SENSORY TRANSDUCTION SYSTEM"/>
    <property type="match status" value="1"/>
</dbReference>
<dbReference type="InterPro" id="IPR043128">
    <property type="entry name" value="Rev_trsase/Diguanyl_cyclase"/>
</dbReference>
<dbReference type="Pfam" id="PF00990">
    <property type="entry name" value="GGDEF"/>
    <property type="match status" value="1"/>
</dbReference>
<dbReference type="InterPro" id="IPR000160">
    <property type="entry name" value="GGDEF_dom"/>
</dbReference>
<dbReference type="SUPFAM" id="SSF55073">
    <property type="entry name" value="Nucleotide cyclase"/>
    <property type="match status" value="1"/>
</dbReference>
<dbReference type="Gene3D" id="3.30.70.270">
    <property type="match status" value="1"/>
</dbReference>
<dbReference type="EC" id="2.7.7.65" evidence="2"/>
<keyword evidence="4" id="KW-0472">Membrane</keyword>
<feature type="transmembrane region" description="Helical" evidence="4">
    <location>
        <begin position="12"/>
        <end position="33"/>
    </location>
</feature>
<evidence type="ECO:0000256" key="1">
    <source>
        <dbReference type="ARBA" id="ARBA00001946"/>
    </source>
</evidence>
<feature type="domain" description="GGDEF" evidence="5">
    <location>
        <begin position="439"/>
        <end position="569"/>
    </location>
</feature>
<dbReference type="FunFam" id="3.30.70.270:FF:000001">
    <property type="entry name" value="Diguanylate cyclase domain protein"/>
    <property type="match status" value="1"/>
</dbReference>
<dbReference type="Proteomes" id="UP000827069">
    <property type="component" value="Chromosome"/>
</dbReference>
<protein>
    <recommendedName>
        <fullName evidence="2">diguanylate cyclase</fullName>
        <ecNumber evidence="2">2.7.7.65</ecNumber>
    </recommendedName>
</protein>